<dbReference type="Pfam" id="PF03772">
    <property type="entry name" value="Competence"/>
    <property type="match status" value="1"/>
</dbReference>
<evidence type="ECO:0000256" key="3">
    <source>
        <dbReference type="ARBA" id="ARBA00022692"/>
    </source>
</evidence>
<evidence type="ECO:0000256" key="1">
    <source>
        <dbReference type="ARBA" id="ARBA00004651"/>
    </source>
</evidence>
<feature type="domain" description="Metallo-beta-lactamase" evidence="7">
    <location>
        <begin position="521"/>
        <end position="728"/>
    </location>
</feature>
<dbReference type="InterPro" id="IPR035681">
    <property type="entry name" value="ComA-like_MBL"/>
</dbReference>
<dbReference type="SUPFAM" id="SSF56281">
    <property type="entry name" value="Metallo-hydrolase/oxidoreductase"/>
    <property type="match status" value="1"/>
</dbReference>
<dbReference type="Pfam" id="PF00753">
    <property type="entry name" value="Lactamase_B"/>
    <property type="match status" value="1"/>
</dbReference>
<protein>
    <submittedName>
        <fullName evidence="8">DNA internalization-related competence protein ComEC/Rec2</fullName>
    </submittedName>
</protein>
<dbReference type="NCBIfam" id="TIGR00360">
    <property type="entry name" value="ComEC_N-term"/>
    <property type="match status" value="1"/>
</dbReference>
<dbReference type="NCBIfam" id="TIGR00361">
    <property type="entry name" value="ComEC_Rec2"/>
    <property type="match status" value="1"/>
</dbReference>
<keyword evidence="5 6" id="KW-0472">Membrane</keyword>
<evidence type="ECO:0000256" key="2">
    <source>
        <dbReference type="ARBA" id="ARBA00022475"/>
    </source>
</evidence>
<dbReference type="InterPro" id="IPR001279">
    <property type="entry name" value="Metallo-B-lactamas"/>
</dbReference>
<gene>
    <name evidence="8" type="ORF">JJB07_11690</name>
</gene>
<dbReference type="EMBL" id="JAEQNB010000003">
    <property type="protein sequence ID" value="MBL0387314.1"/>
    <property type="molecule type" value="Genomic_DNA"/>
</dbReference>
<evidence type="ECO:0000259" key="7">
    <source>
        <dbReference type="SMART" id="SM00849"/>
    </source>
</evidence>
<feature type="transmembrane region" description="Helical" evidence="6">
    <location>
        <begin position="259"/>
        <end position="290"/>
    </location>
</feature>
<comment type="subcellular location">
    <subcellularLocation>
        <location evidence="1">Cell membrane</location>
        <topology evidence="1">Multi-pass membrane protein</topology>
    </subcellularLocation>
</comment>
<dbReference type="InterPro" id="IPR004797">
    <property type="entry name" value="Competence_ComEC/Rec2"/>
</dbReference>
<evidence type="ECO:0000256" key="6">
    <source>
        <dbReference type="SAM" id="Phobius"/>
    </source>
</evidence>
<feature type="transmembrane region" description="Helical" evidence="6">
    <location>
        <begin position="29"/>
        <end position="46"/>
    </location>
</feature>
<keyword evidence="2" id="KW-1003">Cell membrane</keyword>
<feature type="transmembrane region" description="Helical" evidence="6">
    <location>
        <begin position="489"/>
        <end position="507"/>
    </location>
</feature>
<dbReference type="Pfam" id="PF13567">
    <property type="entry name" value="DUF4131"/>
    <property type="match status" value="1"/>
</dbReference>
<keyword evidence="4 6" id="KW-1133">Transmembrane helix</keyword>
<feature type="transmembrane region" description="Helical" evidence="6">
    <location>
        <begin position="326"/>
        <end position="350"/>
    </location>
</feature>
<dbReference type="InterPro" id="IPR036866">
    <property type="entry name" value="RibonucZ/Hydroxyglut_hydro"/>
</dbReference>
<accession>A0ABS1JAN6</accession>
<dbReference type="PANTHER" id="PTHR30619:SF1">
    <property type="entry name" value="RECOMBINATION PROTEIN 2"/>
    <property type="match status" value="1"/>
</dbReference>
<reference evidence="8 9" key="1">
    <citation type="submission" date="2021-01" db="EMBL/GenBank/DDBJ databases">
        <title>Tumebacillus sp. strain ITR2 16S ribosomal RNA gene Genome sequencing and assembly.</title>
        <authorList>
            <person name="Kang M."/>
        </authorList>
    </citation>
    <scope>NUCLEOTIDE SEQUENCE [LARGE SCALE GENOMIC DNA]</scope>
    <source>
        <strain evidence="8 9">ITR2</strain>
    </source>
</reference>
<keyword evidence="3 6" id="KW-0812">Transmembrane</keyword>
<keyword evidence="9" id="KW-1185">Reference proteome</keyword>
<name>A0ABS1JAN6_9BACL</name>
<dbReference type="RefSeq" id="WP_201635185.1">
    <property type="nucleotide sequence ID" value="NZ_JAEQNB010000003.1"/>
</dbReference>
<organism evidence="8 9">
    <name type="scientific">Tumebacillus amylolyticus</name>
    <dbReference type="NCBI Taxonomy" id="2801339"/>
    <lineage>
        <taxon>Bacteria</taxon>
        <taxon>Bacillati</taxon>
        <taxon>Bacillota</taxon>
        <taxon>Bacilli</taxon>
        <taxon>Bacillales</taxon>
        <taxon>Alicyclobacillaceae</taxon>
        <taxon>Tumebacillus</taxon>
    </lineage>
</organism>
<dbReference type="InterPro" id="IPR052159">
    <property type="entry name" value="Competence_DNA_uptake"/>
</dbReference>
<dbReference type="Proteomes" id="UP000602284">
    <property type="component" value="Unassembled WGS sequence"/>
</dbReference>
<evidence type="ECO:0000313" key="8">
    <source>
        <dbReference type="EMBL" id="MBL0387314.1"/>
    </source>
</evidence>
<feature type="transmembrane region" description="Helical" evidence="6">
    <location>
        <begin position="405"/>
        <end position="427"/>
    </location>
</feature>
<proteinExistence type="predicted"/>
<evidence type="ECO:0000313" key="9">
    <source>
        <dbReference type="Proteomes" id="UP000602284"/>
    </source>
</evidence>
<evidence type="ECO:0000256" key="4">
    <source>
        <dbReference type="ARBA" id="ARBA00022989"/>
    </source>
</evidence>
<dbReference type="InterPro" id="IPR025405">
    <property type="entry name" value="DUF4131"/>
</dbReference>
<dbReference type="InterPro" id="IPR004477">
    <property type="entry name" value="ComEC_N"/>
</dbReference>
<dbReference type="CDD" id="cd07731">
    <property type="entry name" value="ComA-like_MBL-fold"/>
    <property type="match status" value="1"/>
</dbReference>
<comment type="caution">
    <text evidence="8">The sequence shown here is derived from an EMBL/GenBank/DDBJ whole genome shotgun (WGS) entry which is preliminary data.</text>
</comment>
<dbReference type="SMART" id="SM00849">
    <property type="entry name" value="Lactamase_B"/>
    <property type="match status" value="1"/>
</dbReference>
<evidence type="ECO:0000256" key="5">
    <source>
        <dbReference type="ARBA" id="ARBA00023136"/>
    </source>
</evidence>
<sequence length="796" mass="88202">MTPRLILITVVCLAVGIFAGRWVPASLFPGWLALPVILSFFAAWRVRWGLWIAAVTVGLFTFGVHQWQQQPTLDTFVDKSVTLLGQVSEDPSGTSFILQLKEVDGKPVDEKAIVYAKTTPHYGDLLAFRATLEKPSPPRNPGGFDAYSYYTRQGINYSVSTDQYKTISHDDRGLRGRLLLPLRHRLLDVIRQNFKPEHAALVSGIVLGVEDDLDPEVKETFREMGVIHILVVSGSNISLLILPLLAILKKFRVETRKRYLFAIALIVLYGALAGGGPSVTRACTMTVIWCLSRLLSRQSDRLTSWALSGGILLLFDPFLLDNIGFQLTFLLTLALLVVPPHIERLLISLVPTPTNPEKKVWKVAHEPIRKLLNAFFLTVLAELISTPLVLIIGHVFTPLSLLANLYILPLIAVLLPTAAVSILLGLVHPALATIPAQITSWGLHLMVNPLTYASHRGWLVRHFEAPSPAWLWLYYGSWLLFFLKRTQKFALPAIACLLILGITWRTFSPQNLRITFLDVGQGDSILLELPNHQTWLVDGGGIPGFQHTTYDPGARVVVPALAAKGIDDIDTLVLTHADEDHVRGVAAALQTFRVHQLLVSDLTTDKPFYQNLLQEARRRQIPIKQVHAGQSLTPEPDLNISILNPPREPYVGTRSDSNANCIVFSLSYGKRNFLFTGDLEGEVEANLLPKLSHVDVLKVAHHGSGHSSTDPFLQKTTPAHAILSVGAHNSYGHPASATLERLRLSNAHIWRTDLQGAIVCETDGQNLDMYSWLVREYYPTYPPAAIGGGGTQLDRR</sequence>
<feature type="transmembrane region" description="Helical" evidence="6">
    <location>
        <begin position="371"/>
        <end position="393"/>
    </location>
</feature>
<dbReference type="PANTHER" id="PTHR30619">
    <property type="entry name" value="DNA INTERNALIZATION/COMPETENCE PROTEIN COMEC/REC2"/>
    <property type="match status" value="1"/>
</dbReference>
<dbReference type="Gene3D" id="3.60.15.10">
    <property type="entry name" value="Ribonuclease Z/Hydroxyacylglutathione hydrolase-like"/>
    <property type="match status" value="1"/>
</dbReference>
<feature type="transmembrane region" description="Helical" evidence="6">
    <location>
        <begin position="226"/>
        <end position="247"/>
    </location>
</feature>